<gene>
    <name evidence="10" type="ORF">CVT25_008391</name>
</gene>
<protein>
    <recommendedName>
        <fullName evidence="9">DDE Tnp4 domain-containing protein</fullName>
    </recommendedName>
</protein>
<dbReference type="PANTHER" id="PTHR22930:SF85">
    <property type="entry name" value="GH03217P-RELATED"/>
    <property type="match status" value="1"/>
</dbReference>
<dbReference type="PANTHER" id="PTHR22930">
    <property type="match status" value="1"/>
</dbReference>
<dbReference type="InterPro" id="IPR045249">
    <property type="entry name" value="HARBI1-like"/>
</dbReference>
<feature type="compositionally biased region" description="Low complexity" evidence="8">
    <location>
        <begin position="42"/>
        <end position="77"/>
    </location>
</feature>
<dbReference type="GO" id="GO:0004518">
    <property type="term" value="F:nuclease activity"/>
    <property type="evidence" value="ECO:0007669"/>
    <property type="project" value="UniProtKB-KW"/>
</dbReference>
<dbReference type="EMBL" id="NHYD01000231">
    <property type="protein sequence ID" value="PPQ94789.1"/>
    <property type="molecule type" value="Genomic_DNA"/>
</dbReference>
<organism evidence="10 11">
    <name type="scientific">Psilocybe cyanescens</name>
    <dbReference type="NCBI Taxonomy" id="93625"/>
    <lineage>
        <taxon>Eukaryota</taxon>
        <taxon>Fungi</taxon>
        <taxon>Dikarya</taxon>
        <taxon>Basidiomycota</taxon>
        <taxon>Agaricomycotina</taxon>
        <taxon>Agaricomycetes</taxon>
        <taxon>Agaricomycetidae</taxon>
        <taxon>Agaricales</taxon>
        <taxon>Agaricineae</taxon>
        <taxon>Strophariaceae</taxon>
        <taxon>Psilocybe</taxon>
    </lineage>
</organism>
<evidence type="ECO:0000256" key="5">
    <source>
        <dbReference type="ARBA" id="ARBA00022723"/>
    </source>
</evidence>
<dbReference type="Proteomes" id="UP000283269">
    <property type="component" value="Unassembled WGS sequence"/>
</dbReference>
<accession>A0A409XVD2</accession>
<evidence type="ECO:0000256" key="1">
    <source>
        <dbReference type="ARBA" id="ARBA00001968"/>
    </source>
</evidence>
<keyword evidence="11" id="KW-1185">Reference proteome</keyword>
<keyword evidence="5" id="KW-0479">Metal-binding</keyword>
<evidence type="ECO:0000256" key="4">
    <source>
        <dbReference type="ARBA" id="ARBA00022722"/>
    </source>
</evidence>
<feature type="region of interest" description="Disordered" evidence="8">
    <location>
        <begin position="36"/>
        <end position="97"/>
    </location>
</feature>
<keyword evidence="7" id="KW-0539">Nucleus</keyword>
<evidence type="ECO:0000259" key="9">
    <source>
        <dbReference type="Pfam" id="PF13359"/>
    </source>
</evidence>
<dbReference type="GO" id="GO:0005634">
    <property type="term" value="C:nucleus"/>
    <property type="evidence" value="ECO:0007669"/>
    <property type="project" value="UniProtKB-SubCell"/>
</dbReference>
<keyword evidence="4" id="KW-0540">Nuclease</keyword>
<evidence type="ECO:0000256" key="8">
    <source>
        <dbReference type="SAM" id="MobiDB-lite"/>
    </source>
</evidence>
<evidence type="ECO:0000256" key="7">
    <source>
        <dbReference type="ARBA" id="ARBA00023242"/>
    </source>
</evidence>
<dbReference type="InterPro" id="IPR027806">
    <property type="entry name" value="HARBI1_dom"/>
</dbReference>
<comment type="similarity">
    <text evidence="3">Belongs to the HARBI1 family.</text>
</comment>
<feature type="domain" description="DDE Tnp4" evidence="9">
    <location>
        <begin position="264"/>
        <end position="376"/>
    </location>
</feature>
<dbReference type="STRING" id="93625.A0A409XVD2"/>
<evidence type="ECO:0000256" key="2">
    <source>
        <dbReference type="ARBA" id="ARBA00004123"/>
    </source>
</evidence>
<evidence type="ECO:0000256" key="6">
    <source>
        <dbReference type="ARBA" id="ARBA00022801"/>
    </source>
</evidence>
<dbReference type="GO" id="GO:0046872">
    <property type="term" value="F:metal ion binding"/>
    <property type="evidence" value="ECO:0007669"/>
    <property type="project" value="UniProtKB-KW"/>
</dbReference>
<evidence type="ECO:0000313" key="11">
    <source>
        <dbReference type="Proteomes" id="UP000283269"/>
    </source>
</evidence>
<dbReference type="GO" id="GO:0016787">
    <property type="term" value="F:hydrolase activity"/>
    <property type="evidence" value="ECO:0007669"/>
    <property type="project" value="UniProtKB-KW"/>
</dbReference>
<proteinExistence type="inferred from homology"/>
<comment type="cofactor">
    <cofactor evidence="1">
        <name>a divalent metal cation</name>
        <dbReference type="ChEBI" id="CHEBI:60240"/>
    </cofactor>
</comment>
<sequence>MPTISECQALINALLLATEEEFQLYFDHLEKDDDFMDDLASDSESSAGSDSQLTSSTSSISSTSSTSSTSLTLSTSSDPPMVTSDQEETSDPERDTHMNNILSHSELLDTILASRLLSDLTPVPKLSQIYLVLVEYRTQKPKQFRRNLQVLPSTFNKLIECIKDHPVFANHSNATQFPVEIQLAIALYRFGHDGNATSVEAVAQWAGVSIGLVVKATQRVMIAFLSLHDSVVCWPSEEEIEEARQWVEMHSCAAWHNGYCMVNGTLIPLFEKLGHHGEAYFDRKSNYSLNVQLITLPNLQIIDYVVGYCGSAHDATVFRVSQTYAHSDKLFKDSEWIWADSAYALDMWCVTPYKKPLSNCPENAKFNYHLSLVRQIDDAKDHERAVAWIKACIVIHTLVFFIEHGHEDKEHIKRLIQEGTDDPSISNPCNDIESEAIQETRGQQKREQLKSELLESLSNEEAMIF</sequence>
<keyword evidence="6" id="KW-0378">Hydrolase</keyword>
<comment type="subcellular location">
    <subcellularLocation>
        <location evidence="2">Nucleus</location>
    </subcellularLocation>
</comment>
<dbReference type="Pfam" id="PF13359">
    <property type="entry name" value="DDE_Tnp_4"/>
    <property type="match status" value="1"/>
</dbReference>
<evidence type="ECO:0000313" key="10">
    <source>
        <dbReference type="EMBL" id="PPQ94789.1"/>
    </source>
</evidence>
<name>A0A409XVD2_PSICY</name>
<reference evidence="10 11" key="1">
    <citation type="journal article" date="2018" name="Evol. Lett.">
        <title>Horizontal gene cluster transfer increased hallucinogenic mushroom diversity.</title>
        <authorList>
            <person name="Reynolds H.T."/>
            <person name="Vijayakumar V."/>
            <person name="Gluck-Thaler E."/>
            <person name="Korotkin H.B."/>
            <person name="Matheny P.B."/>
            <person name="Slot J.C."/>
        </authorList>
    </citation>
    <scope>NUCLEOTIDE SEQUENCE [LARGE SCALE GENOMIC DNA]</scope>
    <source>
        <strain evidence="10 11">2631</strain>
    </source>
</reference>
<dbReference type="OrthoDB" id="2641813at2759"/>
<evidence type="ECO:0000256" key="3">
    <source>
        <dbReference type="ARBA" id="ARBA00006958"/>
    </source>
</evidence>
<comment type="caution">
    <text evidence="10">The sequence shown here is derived from an EMBL/GenBank/DDBJ whole genome shotgun (WGS) entry which is preliminary data.</text>
</comment>
<dbReference type="InParanoid" id="A0A409XVD2"/>
<dbReference type="AlphaFoldDB" id="A0A409XVD2"/>